<accession>A0AAV4WJ59</accession>
<dbReference type="AlphaFoldDB" id="A0AAV4WJ59"/>
<organism evidence="1 2">
    <name type="scientific">Caerostris extrusa</name>
    <name type="common">Bark spider</name>
    <name type="synonym">Caerostris bankana</name>
    <dbReference type="NCBI Taxonomy" id="172846"/>
    <lineage>
        <taxon>Eukaryota</taxon>
        <taxon>Metazoa</taxon>
        <taxon>Ecdysozoa</taxon>
        <taxon>Arthropoda</taxon>
        <taxon>Chelicerata</taxon>
        <taxon>Arachnida</taxon>
        <taxon>Araneae</taxon>
        <taxon>Araneomorphae</taxon>
        <taxon>Entelegynae</taxon>
        <taxon>Araneoidea</taxon>
        <taxon>Araneidae</taxon>
        <taxon>Caerostris</taxon>
    </lineage>
</organism>
<dbReference type="Proteomes" id="UP001054945">
    <property type="component" value="Unassembled WGS sequence"/>
</dbReference>
<protein>
    <submittedName>
        <fullName evidence="1">Uncharacterized protein</fullName>
    </submittedName>
</protein>
<evidence type="ECO:0000313" key="1">
    <source>
        <dbReference type="EMBL" id="GIY81844.1"/>
    </source>
</evidence>
<gene>
    <name evidence="1" type="ORF">CEXT_779661</name>
</gene>
<keyword evidence="2" id="KW-1185">Reference proteome</keyword>
<evidence type="ECO:0000313" key="2">
    <source>
        <dbReference type="Proteomes" id="UP001054945"/>
    </source>
</evidence>
<sequence length="136" mass="15871">MPQVADDNFINPHVSLNSTLLKWKPRETIRSLALSLLRLVDLVRGIERLIFLCLSFCEPVFDLIRLEFTLFIFLTVDFFCSGSHSGLLRKGRWIESMNYEKFLNTNNADKMPWFFSAMVMLGVVRNSTKERSLDIY</sequence>
<proteinExistence type="predicted"/>
<comment type="caution">
    <text evidence="1">The sequence shown here is derived from an EMBL/GenBank/DDBJ whole genome shotgun (WGS) entry which is preliminary data.</text>
</comment>
<reference evidence="1 2" key="1">
    <citation type="submission" date="2021-06" db="EMBL/GenBank/DDBJ databases">
        <title>Caerostris extrusa draft genome.</title>
        <authorList>
            <person name="Kono N."/>
            <person name="Arakawa K."/>
        </authorList>
    </citation>
    <scope>NUCLEOTIDE SEQUENCE [LARGE SCALE GENOMIC DNA]</scope>
</reference>
<name>A0AAV4WJ59_CAEEX</name>
<dbReference type="EMBL" id="BPLR01016173">
    <property type="protein sequence ID" value="GIY81844.1"/>
    <property type="molecule type" value="Genomic_DNA"/>
</dbReference>